<sequence length="225" mass="26409">MSLYTHEIKTMMYSFGDVRDPLTESASYLEDVVKSNIQHLLNIANGIKIHQKRKSIGIEDICFALRKDPFKVKRIKDCIAYKKYKKNIQKEEEETPDVNVTETSYSESFEWFNEPSGQDTYHLKKLEAIDKLTKNMTKSKYLEFADCRKASFIYKKPKQFKTFLGKYLVSDDAKDVIAYICHEIVYKIVSHVLDKRLSKEEIPITLFELENAVFQIIVCKKETLY</sequence>
<keyword evidence="2" id="KW-0805">Transcription regulation</keyword>
<dbReference type="PANTHER" id="PTHR11380">
    <property type="entry name" value="TRANSCRIPTION INITIATION FACTOR TFIID/SUPT3-RELATED"/>
    <property type="match status" value="1"/>
</dbReference>
<comment type="similarity">
    <text evidence="5">Belongs to the SPT3 family.</text>
</comment>
<dbReference type="STRING" id="1358809.S7WBE6"/>
<dbReference type="PANTHER" id="PTHR11380:SF16">
    <property type="entry name" value="TRANSCRIPTION INITIATION PROTEIN SPT3 HOMOLOG"/>
    <property type="match status" value="1"/>
</dbReference>
<dbReference type="InParanoid" id="S7WBE6"/>
<dbReference type="GO" id="GO:0005634">
    <property type="term" value="C:nucleus"/>
    <property type="evidence" value="ECO:0007669"/>
    <property type="project" value="UniProtKB-SubCell"/>
</dbReference>
<evidence type="ECO:0000256" key="5">
    <source>
        <dbReference type="ARBA" id="ARBA00061274"/>
    </source>
</evidence>
<dbReference type="SUPFAM" id="SSF47113">
    <property type="entry name" value="Histone-fold"/>
    <property type="match status" value="2"/>
</dbReference>
<evidence type="ECO:0000256" key="2">
    <source>
        <dbReference type="ARBA" id="ARBA00023015"/>
    </source>
</evidence>
<evidence type="ECO:0000256" key="1">
    <source>
        <dbReference type="ARBA" id="ARBA00004123"/>
    </source>
</evidence>
<dbReference type="OrthoDB" id="66982at2759"/>
<accession>S7WBE6</accession>
<name>S7WBE6_SPRLO</name>
<dbReference type="HOGENOM" id="CLU_094300_0_0_1"/>
<dbReference type="InterPro" id="IPR009072">
    <property type="entry name" value="Histone-fold"/>
</dbReference>
<reference evidence="7" key="1">
    <citation type="journal article" date="2013" name="PLoS Genet.">
        <title>The genome of Spraguea lophii and the basis of host-microsporidian interactions.</title>
        <authorList>
            <person name="Campbell S.E."/>
            <person name="Williams T.A."/>
            <person name="Yousuf A."/>
            <person name="Soanes D.M."/>
            <person name="Paszkiewicz K.H."/>
            <person name="Williams B.A.P."/>
        </authorList>
    </citation>
    <scope>NUCLEOTIDE SEQUENCE [LARGE SCALE GENOMIC DNA]</scope>
    <source>
        <strain evidence="7">42_110</strain>
    </source>
</reference>
<keyword evidence="4" id="KW-0539">Nucleus</keyword>
<dbReference type="Gene3D" id="1.10.20.10">
    <property type="entry name" value="Histone, subunit A"/>
    <property type="match status" value="1"/>
</dbReference>
<protein>
    <submittedName>
        <fullName evidence="6">Spt3 protein</fullName>
    </submittedName>
</protein>
<proteinExistence type="inferred from homology"/>
<dbReference type="GO" id="GO:0046982">
    <property type="term" value="F:protein heterodimerization activity"/>
    <property type="evidence" value="ECO:0007669"/>
    <property type="project" value="InterPro"/>
</dbReference>
<evidence type="ECO:0000256" key="3">
    <source>
        <dbReference type="ARBA" id="ARBA00023163"/>
    </source>
</evidence>
<dbReference type="AlphaFoldDB" id="S7WBE6"/>
<comment type="subcellular location">
    <subcellularLocation>
        <location evidence="1">Nucleus</location>
    </subcellularLocation>
</comment>
<dbReference type="CDD" id="cd07978">
    <property type="entry name" value="HFD_TAF13"/>
    <property type="match status" value="1"/>
</dbReference>
<dbReference type="FunCoup" id="S7WBE6">
    <property type="interactions" value="21"/>
</dbReference>
<keyword evidence="7" id="KW-1185">Reference proteome</keyword>
<comment type="caution">
    <text evidence="6">The sequence shown here is derived from an EMBL/GenBank/DDBJ whole genome shotgun (WGS) entry which is preliminary data.</text>
</comment>
<dbReference type="GO" id="GO:0006366">
    <property type="term" value="P:transcription by RNA polymerase II"/>
    <property type="evidence" value="ECO:0007669"/>
    <property type="project" value="InterPro"/>
</dbReference>
<dbReference type="EMBL" id="ATCN01000400">
    <property type="protein sequence ID" value="EPR79112.1"/>
    <property type="molecule type" value="Genomic_DNA"/>
</dbReference>
<dbReference type="Proteomes" id="UP000014978">
    <property type="component" value="Unassembled WGS sequence"/>
</dbReference>
<evidence type="ECO:0000313" key="7">
    <source>
        <dbReference type="Proteomes" id="UP000014978"/>
    </source>
</evidence>
<organism evidence="6 7">
    <name type="scientific">Spraguea lophii (strain 42_110)</name>
    <name type="common">Microsporidian parasite</name>
    <dbReference type="NCBI Taxonomy" id="1358809"/>
    <lineage>
        <taxon>Eukaryota</taxon>
        <taxon>Fungi</taxon>
        <taxon>Fungi incertae sedis</taxon>
        <taxon>Microsporidia</taxon>
        <taxon>Spragueidae</taxon>
        <taxon>Spraguea</taxon>
    </lineage>
</organism>
<evidence type="ECO:0000256" key="4">
    <source>
        <dbReference type="ARBA" id="ARBA00023242"/>
    </source>
</evidence>
<dbReference type="Pfam" id="PF02269">
    <property type="entry name" value="TFIID-18kDa"/>
    <property type="match status" value="1"/>
</dbReference>
<dbReference type="InterPro" id="IPR003195">
    <property type="entry name" value="TFIID_TAF13"/>
</dbReference>
<dbReference type="OMA" id="ALMPWDE"/>
<evidence type="ECO:0000313" key="6">
    <source>
        <dbReference type="EMBL" id="EPR79112.1"/>
    </source>
</evidence>
<keyword evidence="3" id="KW-0804">Transcription</keyword>
<dbReference type="VEuPathDB" id="MicrosporidiaDB:SLOPH_1908"/>
<gene>
    <name evidence="6" type="ORF">SLOPH_1908</name>
</gene>